<dbReference type="AlphaFoldDB" id="A0A0D2ALM4"/>
<dbReference type="InterPro" id="IPR021822">
    <property type="entry name" value="DUF3405"/>
</dbReference>
<gene>
    <name evidence="2" type="ORF">PV09_02243</name>
</gene>
<dbReference type="GeneID" id="27310216"/>
<dbReference type="Proteomes" id="UP000053259">
    <property type="component" value="Unassembled WGS sequence"/>
</dbReference>
<dbReference type="InParanoid" id="A0A0D2ALM4"/>
<name>A0A0D2ALM4_9PEZI</name>
<dbReference type="PANTHER" id="PTHR36205:SF2">
    <property type="entry name" value="MAJOR FACILITATOR SUPERFAMILY TRANSPORTER"/>
    <property type="match status" value="1"/>
</dbReference>
<keyword evidence="3" id="KW-1185">Reference proteome</keyword>
<evidence type="ECO:0000256" key="1">
    <source>
        <dbReference type="SAM" id="MobiDB-lite"/>
    </source>
</evidence>
<feature type="compositionally biased region" description="Low complexity" evidence="1">
    <location>
        <begin position="86"/>
        <end position="97"/>
    </location>
</feature>
<organism evidence="2 3">
    <name type="scientific">Verruconis gallopava</name>
    <dbReference type="NCBI Taxonomy" id="253628"/>
    <lineage>
        <taxon>Eukaryota</taxon>
        <taxon>Fungi</taxon>
        <taxon>Dikarya</taxon>
        <taxon>Ascomycota</taxon>
        <taxon>Pezizomycotina</taxon>
        <taxon>Dothideomycetes</taxon>
        <taxon>Pleosporomycetidae</taxon>
        <taxon>Venturiales</taxon>
        <taxon>Sympoventuriaceae</taxon>
        <taxon>Verruconis</taxon>
    </lineage>
</organism>
<feature type="region of interest" description="Disordered" evidence="1">
    <location>
        <begin position="49"/>
        <end position="108"/>
    </location>
</feature>
<dbReference type="HOGENOM" id="CLU_009650_2_0_1"/>
<dbReference type="VEuPathDB" id="FungiDB:PV09_02243"/>
<sequence>MLFIGRPLTLLALAVCTYVFLTWTYRTSAPSPSAKPDYIYDENGFRIYHAPNEKQGGSSKTQQEPMKDEHQHLMSSSAQTDKAKRPPSTKAPTKPAKVYTASSDLPMPTLEPEQMEQYMRDMMHWNRPGHVDGHWPDYEAFDDDSEYDPNRWEGFEMERNFYESGISKFTPAQLASQKPYLPYPAYTSDEWKRKYEGDFHVCDGPRGGPLNDDLIDAMRAYPTKPQDFPGEFTGSADAIGLDSDVCFDRVQRYGAYGYNPLSSSQNSLVDWASVKWGELQDKCFQRNQERFKPSARVEWKFTPDFAKPEGQSWTRFHEESRRGEEAQKELSLGNKSYRPRTAVLIRTWEGYKYSSNDILAIRAMISELNLRTGGEYQVFLFVNIKDYDAPIFTDPHAYRRMLIKNVPRELRDIAVLWNEKVCKQMYPGVTDWQVYWHQFMSVQWFSQQHPEYDYIWNWEMDVRYIGNHFHFLDRVQDFALKQPRKYLWERNARFYIPDFHGKSYERFVEDTHKIIKEASEAGDIPPPVWGPMPYKDKQNPSGPKPPHSIEEDDFEWGVNEEADIITLLPIWDPTNTSWTMRNKIWNYNEGVHPVFNDEHPTDDEFFDPLQQEIPRRAYINTVLRLSKRLLDAMHEENLAGRTMQAEMWPTTVALQHGFKAVYAPHPIYSAVKWPARYADAIFNADDGIPGRWGQGEDSVYNQDREVNFRPFSWYYHARFPRILYRRWMGWSAQDGLGDFGGPEWEAEEKQGRMCLPPMLLHPVKRDDLEDS</sequence>
<dbReference type="OrthoDB" id="3353407at2759"/>
<reference evidence="2 3" key="1">
    <citation type="submission" date="2015-01" db="EMBL/GenBank/DDBJ databases">
        <title>The Genome Sequence of Ochroconis gallopava CBS43764.</title>
        <authorList>
            <consortium name="The Broad Institute Genomics Platform"/>
            <person name="Cuomo C."/>
            <person name="de Hoog S."/>
            <person name="Gorbushina A."/>
            <person name="Stielow B."/>
            <person name="Teixiera M."/>
            <person name="Abouelleil A."/>
            <person name="Chapman S.B."/>
            <person name="Priest M."/>
            <person name="Young S.K."/>
            <person name="Wortman J."/>
            <person name="Nusbaum C."/>
            <person name="Birren B."/>
        </authorList>
    </citation>
    <scope>NUCLEOTIDE SEQUENCE [LARGE SCALE GENOMIC DNA]</scope>
    <source>
        <strain evidence="2 3">CBS 43764</strain>
    </source>
</reference>
<evidence type="ECO:0000313" key="2">
    <source>
        <dbReference type="EMBL" id="KIW07400.1"/>
    </source>
</evidence>
<feature type="region of interest" description="Disordered" evidence="1">
    <location>
        <begin position="521"/>
        <end position="550"/>
    </location>
</feature>
<protein>
    <submittedName>
        <fullName evidence="2">Uncharacterized protein</fullName>
    </submittedName>
</protein>
<evidence type="ECO:0000313" key="3">
    <source>
        <dbReference type="Proteomes" id="UP000053259"/>
    </source>
</evidence>
<accession>A0A0D2ALM4</accession>
<dbReference type="EMBL" id="KN847533">
    <property type="protein sequence ID" value="KIW07400.1"/>
    <property type="molecule type" value="Genomic_DNA"/>
</dbReference>
<dbReference type="RefSeq" id="XP_016217269.1">
    <property type="nucleotide sequence ID" value="XM_016355253.1"/>
</dbReference>
<feature type="compositionally biased region" description="Polar residues" evidence="1">
    <location>
        <begin position="55"/>
        <end position="64"/>
    </location>
</feature>
<proteinExistence type="predicted"/>
<dbReference type="STRING" id="253628.A0A0D2ALM4"/>
<dbReference type="PANTHER" id="PTHR36205">
    <property type="entry name" value="CHROMOSOME 19, WHOLE GENOME SHOTGUN SEQUENCE"/>
    <property type="match status" value="1"/>
</dbReference>
<dbReference type="Pfam" id="PF11885">
    <property type="entry name" value="DUF3405"/>
    <property type="match status" value="1"/>
</dbReference>